<keyword evidence="1" id="KW-0472">Membrane</keyword>
<feature type="transmembrane region" description="Helical" evidence="1">
    <location>
        <begin position="37"/>
        <end position="57"/>
    </location>
</feature>
<dbReference type="RefSeq" id="WP_344196913.1">
    <property type="nucleotide sequence ID" value="NZ_BAAAME010000002.1"/>
</dbReference>
<evidence type="ECO:0000259" key="2">
    <source>
        <dbReference type="Pfam" id="PF07331"/>
    </source>
</evidence>
<keyword evidence="1" id="KW-0812">Transmembrane</keyword>
<evidence type="ECO:0000256" key="1">
    <source>
        <dbReference type="SAM" id="Phobius"/>
    </source>
</evidence>
<protein>
    <submittedName>
        <fullName evidence="3">Tripartite tricarboxylate transporter TctB family protein</fullName>
    </submittedName>
</protein>
<feature type="transmembrane region" description="Helical" evidence="1">
    <location>
        <begin position="148"/>
        <end position="170"/>
    </location>
</feature>
<accession>A0ABN2JFQ1</accession>
<gene>
    <name evidence="3" type="ORF">GCM10009710_02620</name>
</gene>
<feature type="domain" description="DUF1468" evidence="2">
    <location>
        <begin position="39"/>
        <end position="171"/>
    </location>
</feature>
<dbReference type="Proteomes" id="UP001501057">
    <property type="component" value="Unassembled WGS sequence"/>
</dbReference>
<reference evidence="3 4" key="1">
    <citation type="journal article" date="2019" name="Int. J. Syst. Evol. Microbiol.">
        <title>The Global Catalogue of Microorganisms (GCM) 10K type strain sequencing project: providing services to taxonomists for standard genome sequencing and annotation.</title>
        <authorList>
            <consortium name="The Broad Institute Genomics Platform"/>
            <consortium name="The Broad Institute Genome Sequencing Center for Infectious Disease"/>
            <person name="Wu L."/>
            <person name="Ma J."/>
        </authorList>
    </citation>
    <scope>NUCLEOTIDE SEQUENCE [LARGE SCALE GENOMIC DNA]</scope>
    <source>
        <strain evidence="3 4">JCM 13518</strain>
    </source>
</reference>
<dbReference type="Pfam" id="PF07331">
    <property type="entry name" value="TctB"/>
    <property type="match status" value="1"/>
</dbReference>
<proteinExistence type="predicted"/>
<feature type="transmembrane region" description="Helical" evidence="1">
    <location>
        <begin position="69"/>
        <end position="89"/>
    </location>
</feature>
<feature type="transmembrane region" description="Helical" evidence="1">
    <location>
        <begin position="109"/>
        <end position="136"/>
    </location>
</feature>
<organism evidence="3 4">
    <name type="scientific">Aeromicrobium alkaliterrae</name>
    <dbReference type="NCBI Taxonomy" id="302168"/>
    <lineage>
        <taxon>Bacteria</taxon>
        <taxon>Bacillati</taxon>
        <taxon>Actinomycetota</taxon>
        <taxon>Actinomycetes</taxon>
        <taxon>Propionibacteriales</taxon>
        <taxon>Nocardioidaceae</taxon>
        <taxon>Aeromicrobium</taxon>
    </lineage>
</organism>
<comment type="caution">
    <text evidence="3">The sequence shown here is derived from an EMBL/GenBank/DDBJ whole genome shotgun (WGS) entry which is preliminary data.</text>
</comment>
<dbReference type="InterPro" id="IPR009936">
    <property type="entry name" value="DUF1468"/>
</dbReference>
<keyword evidence="4" id="KW-1185">Reference proteome</keyword>
<sequence length="174" mass="18209">MTPDHAETTQAEPESVEELVAQWEDEKPPAAGPVTNIATGALVALLGVAGVIGSRSLGLGSASQPGPGTWPLVISVGLILLGLLLVVRARTAGFGEKFSVDSWRVASGLASMIAFTLLIGNIGFEIPAALLAFFWLKVLGNEGWRSSLIGAVLMPVVFYLIFVTGLSTNIPHLF</sequence>
<name>A0ABN2JFQ1_9ACTN</name>
<keyword evidence="1" id="KW-1133">Transmembrane helix</keyword>
<evidence type="ECO:0000313" key="3">
    <source>
        <dbReference type="EMBL" id="GAA1725309.1"/>
    </source>
</evidence>
<dbReference type="EMBL" id="BAAAME010000002">
    <property type="protein sequence ID" value="GAA1725309.1"/>
    <property type="molecule type" value="Genomic_DNA"/>
</dbReference>
<evidence type="ECO:0000313" key="4">
    <source>
        <dbReference type="Proteomes" id="UP001501057"/>
    </source>
</evidence>